<evidence type="ECO:0000313" key="3">
    <source>
        <dbReference type="Proteomes" id="UP000306196"/>
    </source>
</evidence>
<keyword evidence="1" id="KW-0812">Transmembrane</keyword>
<feature type="transmembrane region" description="Helical" evidence="1">
    <location>
        <begin position="12"/>
        <end position="30"/>
    </location>
</feature>
<protein>
    <submittedName>
        <fullName evidence="2">Uncharacterized protein</fullName>
    </submittedName>
</protein>
<accession>A0A5R8KD13</accession>
<dbReference type="Proteomes" id="UP000306196">
    <property type="component" value="Unassembled WGS sequence"/>
</dbReference>
<dbReference type="RefSeq" id="WP_138086796.1">
    <property type="nucleotide sequence ID" value="NZ_VAUV01000009.1"/>
</dbReference>
<name>A0A5R8KD13_9BACT</name>
<keyword evidence="3" id="KW-1185">Reference proteome</keyword>
<reference evidence="2 3" key="1">
    <citation type="submission" date="2019-05" db="EMBL/GenBank/DDBJ databases">
        <title>Verrucobacter flavum gen. nov., sp. nov. a new member of the family Verrucomicrobiaceae.</title>
        <authorList>
            <person name="Szuroczki S."/>
            <person name="Abbaszade G."/>
            <person name="Szabo A."/>
            <person name="Felfoldi T."/>
            <person name="Schumann P."/>
            <person name="Boka K."/>
            <person name="Keki Z."/>
            <person name="Toumi M."/>
            <person name="Toth E."/>
        </authorList>
    </citation>
    <scope>NUCLEOTIDE SEQUENCE [LARGE SCALE GENOMIC DNA]</scope>
    <source>
        <strain evidence="2 3">MG-N-17</strain>
    </source>
</reference>
<gene>
    <name evidence="2" type="ORF">FEM03_13490</name>
</gene>
<dbReference type="AlphaFoldDB" id="A0A5R8KD13"/>
<organism evidence="2 3">
    <name type="scientific">Phragmitibacter flavus</name>
    <dbReference type="NCBI Taxonomy" id="2576071"/>
    <lineage>
        <taxon>Bacteria</taxon>
        <taxon>Pseudomonadati</taxon>
        <taxon>Verrucomicrobiota</taxon>
        <taxon>Verrucomicrobiia</taxon>
        <taxon>Verrucomicrobiales</taxon>
        <taxon>Verrucomicrobiaceae</taxon>
        <taxon>Phragmitibacter</taxon>
    </lineage>
</organism>
<evidence type="ECO:0000256" key="1">
    <source>
        <dbReference type="SAM" id="Phobius"/>
    </source>
</evidence>
<evidence type="ECO:0000313" key="2">
    <source>
        <dbReference type="EMBL" id="TLD70198.1"/>
    </source>
</evidence>
<keyword evidence="1" id="KW-1133">Transmembrane helix</keyword>
<dbReference type="EMBL" id="VAUV01000009">
    <property type="protein sequence ID" value="TLD70198.1"/>
    <property type="molecule type" value="Genomic_DNA"/>
</dbReference>
<keyword evidence="1" id="KW-0472">Membrane</keyword>
<feature type="transmembrane region" description="Helical" evidence="1">
    <location>
        <begin position="232"/>
        <end position="250"/>
    </location>
</feature>
<proteinExistence type="predicted"/>
<feature type="transmembrane region" description="Helical" evidence="1">
    <location>
        <begin position="201"/>
        <end position="226"/>
    </location>
</feature>
<comment type="caution">
    <text evidence="2">The sequence shown here is derived from an EMBL/GenBank/DDBJ whole genome shotgun (WGS) entry which is preliminary data.</text>
</comment>
<sequence length="279" mass="31818">MDLELKTLGQTLAVGGLAIFLVIVWVAALLRDPEWPIQKLARMDEGFPLIRGSLFLSIVLVTGILCENYSRRVASGRGHLPFKGIFSFFIESDKQIRLRSLLTVHKFKDDFIEVALSPIAVETLQLPQIGSLLPYQRESIQHIVDASRLYPKNRDHRFRIKGIDECSIFVESINAMYYLGKNAAFRHENHFLELREIEARFNFSGAVAFIGLVGFPIGLVVLAFSWYRNRPAFRLSVFSVAICILLAVFGRSSYVDERLNFNLRIYGYMKAEALSRHSE</sequence>
<feature type="transmembrane region" description="Helical" evidence="1">
    <location>
        <begin position="50"/>
        <end position="69"/>
    </location>
</feature>